<gene>
    <name evidence="2" type="ORF">C8R41DRAFT_851873</name>
</gene>
<evidence type="ECO:0000313" key="2">
    <source>
        <dbReference type="EMBL" id="KAJ4470494.1"/>
    </source>
</evidence>
<feature type="transmembrane region" description="Helical" evidence="1">
    <location>
        <begin position="6"/>
        <end position="31"/>
    </location>
</feature>
<evidence type="ECO:0000313" key="3">
    <source>
        <dbReference type="Proteomes" id="UP001150217"/>
    </source>
</evidence>
<protein>
    <submittedName>
        <fullName evidence="2">Uncharacterized protein</fullName>
    </submittedName>
</protein>
<proteinExistence type="predicted"/>
<keyword evidence="1" id="KW-0812">Transmembrane</keyword>
<organism evidence="2 3">
    <name type="scientific">Lentinula lateritia</name>
    <dbReference type="NCBI Taxonomy" id="40482"/>
    <lineage>
        <taxon>Eukaryota</taxon>
        <taxon>Fungi</taxon>
        <taxon>Dikarya</taxon>
        <taxon>Basidiomycota</taxon>
        <taxon>Agaricomycotina</taxon>
        <taxon>Agaricomycetes</taxon>
        <taxon>Agaricomycetidae</taxon>
        <taxon>Agaricales</taxon>
        <taxon>Marasmiineae</taxon>
        <taxon>Omphalotaceae</taxon>
        <taxon>Lentinula</taxon>
    </lineage>
</organism>
<sequence>MPQSKLILYVALTTFALFGLLFLVCQFAPVVSQWKNKKQVKQDLDIEKLNFEYSRKLCQEGNLNSEESLPSGSLAKMISGLSFECGAPFVPLINAVTSSSMPLPPSLLYPLHQNVFPHIFIEARSAILQRLTWLPYVYQPLQGR</sequence>
<keyword evidence="1" id="KW-1133">Transmembrane helix</keyword>
<dbReference type="Proteomes" id="UP001150217">
    <property type="component" value="Unassembled WGS sequence"/>
</dbReference>
<keyword evidence="3" id="KW-1185">Reference proteome</keyword>
<reference evidence="2" key="1">
    <citation type="submission" date="2022-08" db="EMBL/GenBank/DDBJ databases">
        <title>A Global Phylogenomic Analysis of the Shiitake Genus Lentinula.</title>
        <authorList>
            <consortium name="DOE Joint Genome Institute"/>
            <person name="Sierra-Patev S."/>
            <person name="Min B."/>
            <person name="Naranjo-Ortiz M."/>
            <person name="Looney B."/>
            <person name="Konkel Z."/>
            <person name="Slot J.C."/>
            <person name="Sakamoto Y."/>
            <person name="Steenwyk J.L."/>
            <person name="Rokas A."/>
            <person name="Carro J."/>
            <person name="Camarero S."/>
            <person name="Ferreira P."/>
            <person name="Molpeceres G."/>
            <person name="Ruiz-Duenas F.J."/>
            <person name="Serrano A."/>
            <person name="Henrissat B."/>
            <person name="Drula E."/>
            <person name="Hughes K.W."/>
            <person name="Mata J.L."/>
            <person name="Ishikawa N.K."/>
            <person name="Vargas-Isla R."/>
            <person name="Ushijima S."/>
            <person name="Smith C.A."/>
            <person name="Ahrendt S."/>
            <person name="Andreopoulos W."/>
            <person name="He G."/>
            <person name="Labutti K."/>
            <person name="Lipzen A."/>
            <person name="Ng V."/>
            <person name="Riley R."/>
            <person name="Sandor L."/>
            <person name="Barry K."/>
            <person name="Martinez A.T."/>
            <person name="Xiao Y."/>
            <person name="Gibbons J.G."/>
            <person name="Terashima K."/>
            <person name="Grigoriev I.V."/>
            <person name="Hibbett D.S."/>
        </authorList>
    </citation>
    <scope>NUCLEOTIDE SEQUENCE</scope>
    <source>
        <strain evidence="2">RHP3577 ss4</strain>
    </source>
</reference>
<name>A0ABQ8V867_9AGAR</name>
<accession>A0ABQ8V867</accession>
<keyword evidence="1" id="KW-0472">Membrane</keyword>
<comment type="caution">
    <text evidence="2">The sequence shown here is derived from an EMBL/GenBank/DDBJ whole genome shotgun (WGS) entry which is preliminary data.</text>
</comment>
<dbReference type="EMBL" id="JANVFT010000091">
    <property type="protein sequence ID" value="KAJ4470494.1"/>
    <property type="molecule type" value="Genomic_DNA"/>
</dbReference>
<evidence type="ECO:0000256" key="1">
    <source>
        <dbReference type="SAM" id="Phobius"/>
    </source>
</evidence>